<protein>
    <submittedName>
        <fullName evidence="3">CAAX protease</fullName>
    </submittedName>
</protein>
<keyword evidence="1" id="KW-1133">Transmembrane helix</keyword>
<gene>
    <name evidence="3" type="ORF">A6035_01915</name>
</gene>
<dbReference type="InterPro" id="IPR003675">
    <property type="entry name" value="Rce1/LyrA-like_dom"/>
</dbReference>
<evidence type="ECO:0000313" key="4">
    <source>
        <dbReference type="Proteomes" id="UP000244928"/>
    </source>
</evidence>
<dbReference type="GO" id="GO:0004175">
    <property type="term" value="F:endopeptidase activity"/>
    <property type="evidence" value="ECO:0007669"/>
    <property type="project" value="UniProtKB-ARBA"/>
</dbReference>
<dbReference type="RefSeq" id="WP_108846392.1">
    <property type="nucleotide sequence ID" value="NZ_CP015449.1"/>
</dbReference>
<dbReference type="Proteomes" id="UP000244928">
    <property type="component" value="Chromosome"/>
</dbReference>
<feature type="transmembrane region" description="Helical" evidence="1">
    <location>
        <begin position="43"/>
        <end position="64"/>
    </location>
</feature>
<dbReference type="GO" id="GO:0006508">
    <property type="term" value="P:proteolysis"/>
    <property type="evidence" value="ECO:0007669"/>
    <property type="project" value="UniProtKB-KW"/>
</dbReference>
<evidence type="ECO:0000256" key="1">
    <source>
        <dbReference type="SAM" id="Phobius"/>
    </source>
</evidence>
<dbReference type="GO" id="GO:0080120">
    <property type="term" value="P:CAAX-box protein maturation"/>
    <property type="evidence" value="ECO:0007669"/>
    <property type="project" value="UniProtKB-ARBA"/>
</dbReference>
<evidence type="ECO:0000313" key="3">
    <source>
        <dbReference type="EMBL" id="AWH91129.1"/>
    </source>
</evidence>
<feature type="domain" description="CAAX prenyl protease 2/Lysostaphin resistance protein A-like" evidence="2">
    <location>
        <begin position="84"/>
        <end position="175"/>
    </location>
</feature>
<dbReference type="Pfam" id="PF02517">
    <property type="entry name" value="Rce1-like"/>
    <property type="match status" value="1"/>
</dbReference>
<keyword evidence="4" id="KW-1185">Reference proteome</keyword>
<keyword evidence="3" id="KW-0378">Hydrolase</keyword>
<keyword evidence="3" id="KW-0645">Protease</keyword>
<dbReference type="AlphaFoldDB" id="A0A2S1R4C1"/>
<name>A0A2S1R4C1_9ACTN</name>
<keyword evidence="1" id="KW-0472">Membrane</keyword>
<evidence type="ECO:0000259" key="2">
    <source>
        <dbReference type="Pfam" id="PF02517"/>
    </source>
</evidence>
<dbReference type="EMBL" id="CP015449">
    <property type="protein sequence ID" value="AWH91129.1"/>
    <property type="molecule type" value="Genomic_DNA"/>
</dbReference>
<reference evidence="3 4" key="1">
    <citation type="submission" date="2016-04" db="EMBL/GenBank/DDBJ databases">
        <title>Complete genome sequence of Dietzia lutea YIM 80766T, a strain isolated from desert soil in Egypt.</title>
        <authorList>
            <person name="Zhao J."/>
            <person name="Hu B."/>
            <person name="Geng S."/>
            <person name="Nie Y."/>
            <person name="Tang Y."/>
        </authorList>
    </citation>
    <scope>NUCLEOTIDE SEQUENCE [LARGE SCALE GENOMIC DNA]</scope>
    <source>
        <strain evidence="3 4">YIM 80766</strain>
    </source>
</reference>
<sequence>MTEFVLFSGPAVVYVIVRSRGRDPSAATALDRIGASRGAPSDYGWALVLLAPLLAASWLAIALAPVGVVDDPGVTIARVTSTGAVVGVALRAVGEEVFFRGLLGGVLVRRLGFARGNLLQAAAFVVPHLALLLIDAGMWPIVVIQFAAGYALGWLRHRTGTFVPGAVVHVVTNIVAGLVTA</sequence>
<keyword evidence="1" id="KW-0812">Transmembrane</keyword>
<dbReference type="OrthoDB" id="4232at2"/>
<accession>A0A2S1R4C1</accession>
<proteinExistence type="predicted"/>
<feature type="transmembrane region" description="Helical" evidence="1">
    <location>
        <begin position="162"/>
        <end position="180"/>
    </location>
</feature>
<dbReference type="KEGG" id="dlu:A6035_01915"/>
<organism evidence="3 4">
    <name type="scientific">Dietzia lutea</name>
    <dbReference type="NCBI Taxonomy" id="546160"/>
    <lineage>
        <taxon>Bacteria</taxon>
        <taxon>Bacillati</taxon>
        <taxon>Actinomycetota</taxon>
        <taxon>Actinomycetes</taxon>
        <taxon>Mycobacteriales</taxon>
        <taxon>Dietziaceae</taxon>
        <taxon>Dietzia</taxon>
    </lineage>
</organism>